<feature type="compositionally biased region" description="Low complexity" evidence="1">
    <location>
        <begin position="498"/>
        <end position="510"/>
    </location>
</feature>
<reference evidence="3 4" key="1">
    <citation type="submission" date="2018-04" db="EMBL/GenBank/DDBJ databases">
        <authorList>
            <person name="Vogel A."/>
        </authorList>
    </citation>
    <scope>NUCLEOTIDE SEQUENCE [LARGE SCALE GENOMIC DNA]</scope>
</reference>
<proteinExistence type="predicted"/>
<feature type="region of interest" description="Disordered" evidence="1">
    <location>
        <begin position="372"/>
        <end position="401"/>
    </location>
</feature>
<dbReference type="Pfam" id="PF03114">
    <property type="entry name" value="BAR"/>
    <property type="match status" value="1"/>
</dbReference>
<feature type="domain" description="BAR" evidence="2">
    <location>
        <begin position="54"/>
        <end position="224"/>
    </location>
</feature>
<evidence type="ECO:0000313" key="4">
    <source>
        <dbReference type="Proteomes" id="UP000595140"/>
    </source>
</evidence>
<feature type="compositionally biased region" description="Basic and acidic residues" evidence="1">
    <location>
        <begin position="260"/>
        <end position="275"/>
    </location>
</feature>
<feature type="region of interest" description="Disordered" evidence="1">
    <location>
        <begin position="425"/>
        <end position="545"/>
    </location>
</feature>
<dbReference type="AlphaFoldDB" id="A0A484K4U7"/>
<dbReference type="GO" id="GO:0005737">
    <property type="term" value="C:cytoplasm"/>
    <property type="evidence" value="ECO:0007669"/>
    <property type="project" value="InterPro"/>
</dbReference>
<accession>A0A484K4U7</accession>
<organism evidence="3 4">
    <name type="scientific">Cuscuta campestris</name>
    <dbReference type="NCBI Taxonomy" id="132261"/>
    <lineage>
        <taxon>Eukaryota</taxon>
        <taxon>Viridiplantae</taxon>
        <taxon>Streptophyta</taxon>
        <taxon>Embryophyta</taxon>
        <taxon>Tracheophyta</taxon>
        <taxon>Spermatophyta</taxon>
        <taxon>Magnoliopsida</taxon>
        <taxon>eudicotyledons</taxon>
        <taxon>Gunneridae</taxon>
        <taxon>Pentapetalae</taxon>
        <taxon>asterids</taxon>
        <taxon>lamiids</taxon>
        <taxon>Solanales</taxon>
        <taxon>Convolvulaceae</taxon>
        <taxon>Cuscuteae</taxon>
        <taxon>Cuscuta</taxon>
        <taxon>Cuscuta subgen. Grammica</taxon>
        <taxon>Cuscuta sect. Cleistogrammica</taxon>
    </lineage>
</organism>
<dbReference type="SUPFAM" id="SSF103657">
    <property type="entry name" value="BAR/IMD domain-like"/>
    <property type="match status" value="1"/>
</dbReference>
<feature type="region of interest" description="Disordered" evidence="1">
    <location>
        <begin position="251"/>
        <end position="275"/>
    </location>
</feature>
<keyword evidence="4" id="KW-1185">Reference proteome</keyword>
<dbReference type="Gene3D" id="1.20.1270.60">
    <property type="entry name" value="Arfaptin homology (AH) domain/BAR domain"/>
    <property type="match status" value="1"/>
</dbReference>
<dbReference type="Proteomes" id="UP000595140">
    <property type="component" value="Unassembled WGS sequence"/>
</dbReference>
<evidence type="ECO:0000256" key="1">
    <source>
        <dbReference type="SAM" id="MobiDB-lite"/>
    </source>
</evidence>
<name>A0A484K4U7_9ASTE</name>
<sequence length="616" mass="68602">MKTPLKTLRAALRHEKRERKIRSLTQEDELAQATQDMVDMRDCYDRLLSAAAATVNSVYEFSESLREMGDCLLEKTSLSDDEETGKVLLMLGKVQLQLQKLVNSYRSHINKTITVPSESLLCELQTVEDMKRQCDEKREIYDQLTQKYTDKGKLRGSKGECFSSQQLKAAYDEYDEGANVFVFRMNSLRQGQSRSLLTQAARHHAAQMSFFKRALKYLEEIDPHVKLVTEKQHIDYHFSGLEDDVRDDAVKDDSDEYFDDDHNSNDESESHDGELSFDHVQNENEYVSVNSMELDNTDVTFPQVAKANFSEEIAETNIGRKSFALRKETRVSSKSAPLIAESKHERALQKGTSPAYKIHSYVLPTPAETNKTQFPLKSSVEAPPQPRRTSLESRDSLWHSSPLDKNMYEKARRSENLSFRGPFISSLSGHSSPQLDTSSASDAKKAKRQAFSGPLTGKPWPNNPRISSSGPLLFKGIPPQFSGPLLRPLPQPSTSKLSSSQASPPRLSSPKISELHELPRPPPPHLSTTTSIPLSPHITHSGPLLSRLSPANKADVVTHPVAVSTLPMPPPGLPRSYSIPSRGCVGTTSVPKPLTDFTLTPITSSSNSIKTSSPDT</sequence>
<gene>
    <name evidence="3" type="ORF">CCAM_LOCUS2687</name>
</gene>
<dbReference type="InterPro" id="IPR027267">
    <property type="entry name" value="AH/BAR_dom_sf"/>
</dbReference>
<feature type="compositionally biased region" description="Low complexity" evidence="1">
    <location>
        <begin position="526"/>
        <end position="539"/>
    </location>
</feature>
<dbReference type="InterPro" id="IPR004148">
    <property type="entry name" value="BAR_dom"/>
</dbReference>
<dbReference type="InterPro" id="IPR037488">
    <property type="entry name" value="At2g33490-like"/>
</dbReference>
<dbReference type="PANTHER" id="PTHR34119:SF1">
    <property type="entry name" value="OS04G0394700 PROTEIN"/>
    <property type="match status" value="1"/>
</dbReference>
<evidence type="ECO:0000259" key="2">
    <source>
        <dbReference type="Pfam" id="PF03114"/>
    </source>
</evidence>
<protein>
    <recommendedName>
        <fullName evidence="2">BAR domain-containing protein</fullName>
    </recommendedName>
</protein>
<dbReference type="PANTHER" id="PTHR34119">
    <property type="entry name" value="HYDROXYPROLINE-RICH GLYCOPROTEIN-LIKE"/>
    <property type="match status" value="1"/>
</dbReference>
<evidence type="ECO:0000313" key="3">
    <source>
        <dbReference type="EMBL" id="VFQ60911.1"/>
    </source>
</evidence>
<dbReference type="EMBL" id="OOIL02000126">
    <property type="protein sequence ID" value="VFQ60911.1"/>
    <property type="molecule type" value="Genomic_DNA"/>
</dbReference>
<dbReference type="OrthoDB" id="1925034at2759"/>
<dbReference type="CDD" id="cd07307">
    <property type="entry name" value="BAR"/>
    <property type="match status" value="1"/>
</dbReference>
<feature type="compositionally biased region" description="Polar residues" evidence="1">
    <location>
        <begin position="425"/>
        <end position="441"/>
    </location>
</feature>